<evidence type="ECO:0000256" key="4">
    <source>
        <dbReference type="ARBA" id="ARBA00023125"/>
    </source>
</evidence>
<dbReference type="PROSITE" id="PS01063">
    <property type="entry name" value="SIGMA70_ECF"/>
    <property type="match status" value="1"/>
</dbReference>
<dbReference type="InterPro" id="IPR036388">
    <property type="entry name" value="WH-like_DNA-bd_sf"/>
</dbReference>
<evidence type="ECO:0000256" key="5">
    <source>
        <dbReference type="ARBA" id="ARBA00023163"/>
    </source>
</evidence>
<sequence>MLASLPVPIFGAFWSWLAGRPSALVLHHAAPRAAPRAARPAVSPAEAARFRTVMLPHLDAAYSFARFLCRDPVLAEDLVQDAFLRAFRGFATYRGGDARAWILAIVRNGFRAWLGERGREPSALGQALDDETTEAGWPIQADTPETWLLRNNDAEHIRGLVAALPESFREVLVLREFEGLSYKDIAEITATPIGTVMSRLSRARALFAAAWHGHRRAEEGGAP</sequence>
<dbReference type="Pfam" id="PF04542">
    <property type="entry name" value="Sigma70_r2"/>
    <property type="match status" value="1"/>
</dbReference>
<dbReference type="InterPro" id="IPR014284">
    <property type="entry name" value="RNA_pol_sigma-70_dom"/>
</dbReference>
<dbReference type="GO" id="GO:0006352">
    <property type="term" value="P:DNA-templated transcription initiation"/>
    <property type="evidence" value="ECO:0007669"/>
    <property type="project" value="InterPro"/>
</dbReference>
<dbReference type="InterPro" id="IPR000838">
    <property type="entry name" value="RNA_pol_sigma70_ECF_CS"/>
</dbReference>
<evidence type="ECO:0000259" key="8">
    <source>
        <dbReference type="Pfam" id="PF08281"/>
    </source>
</evidence>
<evidence type="ECO:0000256" key="6">
    <source>
        <dbReference type="RuleBase" id="RU000716"/>
    </source>
</evidence>
<dbReference type="InterPro" id="IPR013325">
    <property type="entry name" value="RNA_pol_sigma_r2"/>
</dbReference>
<dbReference type="Gene3D" id="1.10.1740.10">
    <property type="match status" value="1"/>
</dbReference>
<comment type="similarity">
    <text evidence="1 6">Belongs to the sigma-70 factor family. ECF subfamily.</text>
</comment>
<dbReference type="Proteomes" id="UP000249688">
    <property type="component" value="Unassembled WGS sequence"/>
</dbReference>
<name>A0A2W7IQG8_9PROT</name>
<proteinExistence type="inferred from homology"/>
<dbReference type="SUPFAM" id="SSF88659">
    <property type="entry name" value="Sigma3 and sigma4 domains of RNA polymerase sigma factors"/>
    <property type="match status" value="1"/>
</dbReference>
<dbReference type="Gene3D" id="1.10.10.10">
    <property type="entry name" value="Winged helix-like DNA-binding domain superfamily/Winged helix DNA-binding domain"/>
    <property type="match status" value="1"/>
</dbReference>
<dbReference type="EMBL" id="QKYU01000005">
    <property type="protein sequence ID" value="PZW48417.1"/>
    <property type="molecule type" value="Genomic_DNA"/>
</dbReference>
<keyword evidence="3 6" id="KW-0731">Sigma factor</keyword>
<evidence type="ECO:0000313" key="9">
    <source>
        <dbReference type="EMBL" id="PZW48417.1"/>
    </source>
</evidence>
<feature type="domain" description="RNA polymerase sigma factor 70 region 4 type 2" evidence="8">
    <location>
        <begin position="157"/>
        <end position="205"/>
    </location>
</feature>
<evidence type="ECO:0000259" key="7">
    <source>
        <dbReference type="Pfam" id="PF04542"/>
    </source>
</evidence>
<dbReference type="AlphaFoldDB" id="A0A2W7IQG8"/>
<dbReference type="PANTHER" id="PTHR43133">
    <property type="entry name" value="RNA POLYMERASE ECF-TYPE SIGMA FACTO"/>
    <property type="match status" value="1"/>
</dbReference>
<dbReference type="GO" id="GO:0003677">
    <property type="term" value="F:DNA binding"/>
    <property type="evidence" value="ECO:0007669"/>
    <property type="project" value="UniProtKB-KW"/>
</dbReference>
<keyword evidence="4 6" id="KW-0238">DNA-binding</keyword>
<evidence type="ECO:0000313" key="10">
    <source>
        <dbReference type="Proteomes" id="UP000249688"/>
    </source>
</evidence>
<dbReference type="InterPro" id="IPR039425">
    <property type="entry name" value="RNA_pol_sigma-70-like"/>
</dbReference>
<keyword evidence="10" id="KW-1185">Reference proteome</keyword>
<keyword evidence="2 6" id="KW-0805">Transcription regulation</keyword>
<dbReference type="CDD" id="cd06171">
    <property type="entry name" value="Sigma70_r4"/>
    <property type="match status" value="1"/>
</dbReference>
<dbReference type="InterPro" id="IPR007627">
    <property type="entry name" value="RNA_pol_sigma70_r2"/>
</dbReference>
<dbReference type="PANTHER" id="PTHR43133:SF25">
    <property type="entry name" value="RNA POLYMERASE SIGMA FACTOR RFAY-RELATED"/>
    <property type="match status" value="1"/>
</dbReference>
<evidence type="ECO:0000256" key="1">
    <source>
        <dbReference type="ARBA" id="ARBA00010641"/>
    </source>
</evidence>
<organism evidence="9 10">
    <name type="scientific">Humitalea rosea</name>
    <dbReference type="NCBI Taxonomy" id="990373"/>
    <lineage>
        <taxon>Bacteria</taxon>
        <taxon>Pseudomonadati</taxon>
        <taxon>Pseudomonadota</taxon>
        <taxon>Alphaproteobacteria</taxon>
        <taxon>Acetobacterales</taxon>
        <taxon>Roseomonadaceae</taxon>
        <taxon>Humitalea</taxon>
    </lineage>
</organism>
<accession>A0A2W7IQG8</accession>
<dbReference type="NCBIfam" id="TIGR02937">
    <property type="entry name" value="sigma70-ECF"/>
    <property type="match status" value="1"/>
</dbReference>
<dbReference type="InterPro" id="IPR013249">
    <property type="entry name" value="RNA_pol_sigma70_r4_t2"/>
</dbReference>
<evidence type="ECO:0000256" key="3">
    <source>
        <dbReference type="ARBA" id="ARBA00023082"/>
    </source>
</evidence>
<protein>
    <recommendedName>
        <fullName evidence="6">RNA polymerase sigma factor</fullName>
    </recommendedName>
</protein>
<dbReference type="Pfam" id="PF08281">
    <property type="entry name" value="Sigma70_r4_2"/>
    <property type="match status" value="1"/>
</dbReference>
<keyword evidence="5 6" id="KW-0804">Transcription</keyword>
<dbReference type="RefSeq" id="WP_211314041.1">
    <property type="nucleotide sequence ID" value="NZ_QKYU01000005.1"/>
</dbReference>
<dbReference type="SUPFAM" id="SSF88946">
    <property type="entry name" value="Sigma2 domain of RNA polymerase sigma factors"/>
    <property type="match status" value="1"/>
</dbReference>
<dbReference type="InterPro" id="IPR013324">
    <property type="entry name" value="RNA_pol_sigma_r3/r4-like"/>
</dbReference>
<feature type="domain" description="RNA polymerase sigma-70 region 2" evidence="7">
    <location>
        <begin position="57"/>
        <end position="118"/>
    </location>
</feature>
<gene>
    <name evidence="9" type="ORF">C8P66_105166</name>
</gene>
<reference evidence="9 10" key="1">
    <citation type="submission" date="2018-06" db="EMBL/GenBank/DDBJ databases">
        <title>Genomic Encyclopedia of Archaeal and Bacterial Type Strains, Phase II (KMG-II): from individual species to whole genera.</title>
        <authorList>
            <person name="Goeker M."/>
        </authorList>
    </citation>
    <scope>NUCLEOTIDE SEQUENCE [LARGE SCALE GENOMIC DNA]</scope>
    <source>
        <strain evidence="9 10">DSM 24525</strain>
    </source>
</reference>
<evidence type="ECO:0000256" key="2">
    <source>
        <dbReference type="ARBA" id="ARBA00023015"/>
    </source>
</evidence>
<comment type="caution">
    <text evidence="9">The sequence shown here is derived from an EMBL/GenBank/DDBJ whole genome shotgun (WGS) entry which is preliminary data.</text>
</comment>
<dbReference type="GO" id="GO:0016987">
    <property type="term" value="F:sigma factor activity"/>
    <property type="evidence" value="ECO:0007669"/>
    <property type="project" value="UniProtKB-KW"/>
</dbReference>